<dbReference type="InterPro" id="IPR005475">
    <property type="entry name" value="Transketolase-like_Pyr-bd"/>
</dbReference>
<reference evidence="7 8" key="1">
    <citation type="submission" date="2021-11" db="EMBL/GenBank/DDBJ databases">
        <title>Genomic of Niabella pedocola.</title>
        <authorList>
            <person name="Wu T."/>
        </authorList>
    </citation>
    <scope>NUCLEOTIDE SEQUENCE [LARGE SCALE GENOMIC DNA]</scope>
    <source>
        <strain evidence="7 8">JCM 31011</strain>
    </source>
</reference>
<evidence type="ECO:0000313" key="7">
    <source>
        <dbReference type="EMBL" id="MCD2425873.1"/>
    </source>
</evidence>
<dbReference type="InterPro" id="IPR001017">
    <property type="entry name" value="DH_E1"/>
</dbReference>
<dbReference type="Pfam" id="PF02779">
    <property type="entry name" value="Transket_pyr"/>
    <property type="match status" value="1"/>
</dbReference>
<proteinExistence type="predicted"/>
<evidence type="ECO:0000256" key="5">
    <source>
        <dbReference type="ARBA" id="ARBA00023052"/>
    </source>
</evidence>
<dbReference type="Gene3D" id="3.40.50.920">
    <property type="match status" value="1"/>
</dbReference>
<dbReference type="Proteomes" id="UP001199816">
    <property type="component" value="Unassembled WGS sequence"/>
</dbReference>
<protein>
    <recommendedName>
        <fullName evidence="3">3-methyl-2-oxobutanoate dehydrogenase (2-methylpropanoyl-transferring)</fullName>
        <ecNumber evidence="3">1.2.4.4</ecNumber>
    </recommendedName>
</protein>
<dbReference type="SUPFAM" id="SSF52518">
    <property type="entry name" value="Thiamin diphosphate-binding fold (THDP-binding)"/>
    <property type="match status" value="2"/>
</dbReference>
<dbReference type="Pfam" id="PF00676">
    <property type="entry name" value="E1_dh"/>
    <property type="match status" value="1"/>
</dbReference>
<dbReference type="Gene3D" id="3.40.50.970">
    <property type="match status" value="2"/>
</dbReference>
<organism evidence="7 8">
    <name type="scientific">Niabella pedocola</name>
    <dbReference type="NCBI Taxonomy" id="1752077"/>
    <lineage>
        <taxon>Bacteria</taxon>
        <taxon>Pseudomonadati</taxon>
        <taxon>Bacteroidota</taxon>
        <taxon>Chitinophagia</taxon>
        <taxon>Chitinophagales</taxon>
        <taxon>Chitinophagaceae</taxon>
        <taxon>Niabella</taxon>
    </lineage>
</organism>
<dbReference type="PANTHER" id="PTHR42980:SF1">
    <property type="entry name" value="2-OXOISOVALERATE DEHYDROGENASE SUBUNIT BETA, MITOCHONDRIAL"/>
    <property type="match status" value="1"/>
</dbReference>
<evidence type="ECO:0000256" key="4">
    <source>
        <dbReference type="ARBA" id="ARBA00023002"/>
    </source>
</evidence>
<evidence type="ECO:0000256" key="1">
    <source>
        <dbReference type="ARBA" id="ARBA00001964"/>
    </source>
</evidence>
<evidence type="ECO:0000256" key="3">
    <source>
        <dbReference type="ARBA" id="ARBA00012277"/>
    </source>
</evidence>
<dbReference type="RefSeq" id="WP_231008460.1">
    <property type="nucleotide sequence ID" value="NZ_JAJNEC010000007.1"/>
</dbReference>
<dbReference type="EMBL" id="JAJNEC010000007">
    <property type="protein sequence ID" value="MCD2425873.1"/>
    <property type="molecule type" value="Genomic_DNA"/>
</dbReference>
<dbReference type="CDD" id="cd02000">
    <property type="entry name" value="TPP_E1_PDC_ADC_BCADC"/>
    <property type="match status" value="1"/>
</dbReference>
<dbReference type="SUPFAM" id="SSF52922">
    <property type="entry name" value="TK C-terminal domain-like"/>
    <property type="match status" value="1"/>
</dbReference>
<dbReference type="PANTHER" id="PTHR42980">
    <property type="entry name" value="2-OXOISOVALERATE DEHYDROGENASE SUBUNIT BETA-RELATED"/>
    <property type="match status" value="1"/>
</dbReference>
<comment type="cofactor">
    <cofactor evidence="1">
        <name>thiamine diphosphate</name>
        <dbReference type="ChEBI" id="CHEBI:58937"/>
    </cofactor>
</comment>
<dbReference type="InterPro" id="IPR033248">
    <property type="entry name" value="Transketolase_C"/>
</dbReference>
<dbReference type="SMART" id="SM00861">
    <property type="entry name" value="Transket_pyr"/>
    <property type="match status" value="1"/>
</dbReference>
<accession>A0ABS8PZU9</accession>
<evidence type="ECO:0000313" key="8">
    <source>
        <dbReference type="Proteomes" id="UP001199816"/>
    </source>
</evidence>
<dbReference type="InterPro" id="IPR029061">
    <property type="entry name" value="THDP-binding"/>
</dbReference>
<name>A0ABS8PZU9_9BACT</name>
<comment type="function">
    <text evidence="2">E1 component of the 2-oxoglutarate dehydrogenase (OGDH) complex which catalyzes the decarboxylation of 2-oxoglutarate, the first step in the conversion of 2-oxoglutarate to succinyl-CoA and CO(2).</text>
</comment>
<comment type="caution">
    <text evidence="7">The sequence shown here is derived from an EMBL/GenBank/DDBJ whole genome shotgun (WGS) entry which is preliminary data.</text>
</comment>
<dbReference type="InterPro" id="IPR009014">
    <property type="entry name" value="Transketo_C/PFOR_II"/>
</dbReference>
<feature type="domain" description="Transketolase-like pyrimidine-binding" evidence="6">
    <location>
        <begin position="471"/>
        <end position="645"/>
    </location>
</feature>
<gene>
    <name evidence="7" type="ORF">LQ567_24025</name>
</gene>
<evidence type="ECO:0000256" key="2">
    <source>
        <dbReference type="ARBA" id="ARBA00003906"/>
    </source>
</evidence>
<keyword evidence="5" id="KW-0786">Thiamine pyrophosphate</keyword>
<dbReference type="EC" id="1.2.4.4" evidence="3"/>
<keyword evidence="4" id="KW-0560">Oxidoreductase</keyword>
<dbReference type="Pfam" id="PF02780">
    <property type="entry name" value="Transketolase_C"/>
    <property type="match status" value="1"/>
</dbReference>
<evidence type="ECO:0000259" key="6">
    <source>
        <dbReference type="SMART" id="SM00861"/>
    </source>
</evidence>
<keyword evidence="8" id="KW-1185">Reference proteome</keyword>
<sequence>MENKTSNLTTPGEMLSFDRFKDGVLHDYYIACLSRETSLLGRREVLTGKAKFGIFGDGKEVAQVAMAKFFKPGDWRSGYYRDQTFMFAIGVGTPQQYFAQLYADPDPQNEPFSMGRQMNSHYTSRNVDAEGNWLKLAEIKNTATDMAPTAAQMPRSFGLAYASKSFREVPELQQFKNLSNNGNEVCFCTIGDASTSEGHFWETVNAAGVAQVPLVIFVWDDGYGISVPREMQTTKGSISAALKGFEKEEGTNGFYISKVQGWDYMGMIEAFDEGIALARETHTPVLFHVDELTQPQGHSTSGSHERYKSTERLEWERERDCLKKMKEWILKNGLTDEATLEKIEADARKNVKEGRDNAWKAYLKPIKDQVEQTKNLLTQLIQEVPEKGAELKKLIPDLVTNREPLRKNVLQTLYKAILICGDKAGSIQTYYDALCKENAVIYNSNLYNEGAKSALKVPAVAPVITEDSPLINGYEILNHYFDQLFAINPKVLAFGEDLGQIGDVNQGFAGLQKKHGVERISDTGIHELSIMGRGIGLALRGLRPIAEIQYLDYLVYGLQPLTDDVASLQYRTGGQQFCPIIIRSRGHRLEGIWHSGSPMGMIINSLRGIHICVPRNMVQAAGMYNTLLQSNDPGLIVESLNGYRLKERLPENLDTMTVPLGIPEVLQEGSDITIVSYGSTLRIIQDALQKIAPLGISCELIDVQTLLPFDLHHRILDSLKKTNRIIFIDEDVPGGAAAYMFNKVMEEQGGYRYLDVAPRTITAKEHRPGYGSDGDYFSKPNAEEIAAVLIDMMRE</sequence>